<dbReference type="SUPFAM" id="SSF55681">
    <property type="entry name" value="Class II aaRS and biotin synthetases"/>
    <property type="match status" value="1"/>
</dbReference>
<comment type="catalytic activity">
    <reaction evidence="11">
        <text>tRNA(Thr) + L-threonine + ATP = L-threonyl-tRNA(Thr) + AMP + diphosphate + H(+)</text>
        <dbReference type="Rhea" id="RHEA:24624"/>
        <dbReference type="Rhea" id="RHEA-COMP:9670"/>
        <dbReference type="Rhea" id="RHEA-COMP:9704"/>
        <dbReference type="ChEBI" id="CHEBI:15378"/>
        <dbReference type="ChEBI" id="CHEBI:30616"/>
        <dbReference type="ChEBI" id="CHEBI:33019"/>
        <dbReference type="ChEBI" id="CHEBI:57926"/>
        <dbReference type="ChEBI" id="CHEBI:78442"/>
        <dbReference type="ChEBI" id="CHEBI:78534"/>
        <dbReference type="ChEBI" id="CHEBI:456215"/>
        <dbReference type="EC" id="6.1.1.3"/>
    </reaction>
</comment>
<dbReference type="EMBL" id="JAVRFL010000036">
    <property type="protein sequence ID" value="MDT0532284.1"/>
    <property type="molecule type" value="Genomic_DNA"/>
</dbReference>
<evidence type="ECO:0000256" key="2">
    <source>
        <dbReference type="ARBA" id="ARBA00013163"/>
    </source>
</evidence>
<dbReference type="PRINTS" id="PR01047">
    <property type="entry name" value="TRNASYNTHTHR"/>
</dbReference>
<dbReference type="NCBIfam" id="TIGR00418">
    <property type="entry name" value="thrS"/>
    <property type="match status" value="1"/>
</dbReference>
<reference evidence="14" key="1">
    <citation type="submission" date="2023-09" db="EMBL/GenBank/DDBJ databases">
        <title>30 novel species of actinomycetes from the DSMZ collection.</title>
        <authorList>
            <person name="Nouioui I."/>
        </authorList>
    </citation>
    <scope>NUCLEOTIDE SEQUENCE</scope>
    <source>
        <strain evidence="14">DSM 115977</strain>
    </source>
</reference>
<dbReference type="InterPro" id="IPR002314">
    <property type="entry name" value="aa-tRNA-synt_IIb"/>
</dbReference>
<evidence type="ECO:0000256" key="9">
    <source>
        <dbReference type="ARBA" id="ARBA00022917"/>
    </source>
</evidence>
<dbReference type="PROSITE" id="PS50862">
    <property type="entry name" value="AA_TRNA_LIGASE_II"/>
    <property type="match status" value="1"/>
</dbReference>
<keyword evidence="7" id="KW-0862">Zinc</keyword>
<dbReference type="Gene3D" id="3.30.930.10">
    <property type="entry name" value="Bira Bifunctional Protein, Domain 2"/>
    <property type="match status" value="1"/>
</dbReference>
<comment type="similarity">
    <text evidence="1">Belongs to the class-II aminoacyl-tRNA synthetase family.</text>
</comment>
<evidence type="ECO:0000256" key="10">
    <source>
        <dbReference type="ARBA" id="ARBA00023146"/>
    </source>
</evidence>
<keyword evidence="9" id="KW-0648">Protein biosynthesis</keyword>
<dbReference type="InterPro" id="IPR033728">
    <property type="entry name" value="ThrRS_core"/>
</dbReference>
<evidence type="ECO:0000256" key="1">
    <source>
        <dbReference type="ARBA" id="ARBA00008226"/>
    </source>
</evidence>
<evidence type="ECO:0000256" key="3">
    <source>
        <dbReference type="ARBA" id="ARBA00022490"/>
    </source>
</evidence>
<evidence type="ECO:0000313" key="15">
    <source>
        <dbReference type="Proteomes" id="UP001180973"/>
    </source>
</evidence>
<evidence type="ECO:0000256" key="12">
    <source>
        <dbReference type="NCBIfam" id="TIGR00418"/>
    </source>
</evidence>
<dbReference type="CDD" id="cd00771">
    <property type="entry name" value="ThrRS_core"/>
    <property type="match status" value="1"/>
</dbReference>
<comment type="caution">
    <text evidence="14">The sequence shown here is derived from an EMBL/GenBank/DDBJ whole genome shotgun (WGS) entry which is preliminary data.</text>
</comment>
<dbReference type="Gene3D" id="3.40.50.800">
    <property type="entry name" value="Anticodon-binding domain"/>
    <property type="match status" value="1"/>
</dbReference>
<keyword evidence="5" id="KW-0479">Metal-binding</keyword>
<feature type="domain" description="Aminoacyl-transfer RNA synthetases class-II family profile" evidence="13">
    <location>
        <begin position="29"/>
        <end position="297"/>
    </location>
</feature>
<keyword evidence="15" id="KW-1185">Reference proteome</keyword>
<evidence type="ECO:0000313" key="14">
    <source>
        <dbReference type="EMBL" id="MDT0532284.1"/>
    </source>
</evidence>
<dbReference type="InterPro" id="IPR004154">
    <property type="entry name" value="Anticodon-bd"/>
</dbReference>
<gene>
    <name evidence="14" type="primary">thrS</name>
    <name evidence="14" type="ORF">RM555_25110</name>
</gene>
<dbReference type="InterPro" id="IPR002320">
    <property type="entry name" value="Thr-tRNA-ligase_IIa"/>
</dbReference>
<dbReference type="SUPFAM" id="SSF52954">
    <property type="entry name" value="Class II aaRS ABD-related"/>
    <property type="match status" value="1"/>
</dbReference>
<keyword evidence="10" id="KW-0030">Aminoacyl-tRNA synthetase</keyword>
<dbReference type="Pfam" id="PF00587">
    <property type="entry name" value="tRNA-synt_2b"/>
    <property type="match status" value="1"/>
</dbReference>
<accession>A0ABU2X357</accession>
<evidence type="ECO:0000256" key="7">
    <source>
        <dbReference type="ARBA" id="ARBA00022833"/>
    </source>
</evidence>
<proteinExistence type="inferred from homology"/>
<dbReference type="EC" id="6.1.1.3" evidence="2 12"/>
<evidence type="ECO:0000256" key="6">
    <source>
        <dbReference type="ARBA" id="ARBA00022741"/>
    </source>
</evidence>
<dbReference type="InterPro" id="IPR006195">
    <property type="entry name" value="aa-tRNA-synth_II"/>
</dbReference>
<dbReference type="InterPro" id="IPR036621">
    <property type="entry name" value="Anticodon-bd_dom_sf"/>
</dbReference>
<keyword evidence="6" id="KW-0547">Nucleotide-binding</keyword>
<dbReference type="InterPro" id="IPR045864">
    <property type="entry name" value="aa-tRNA-synth_II/BPL/LPL"/>
</dbReference>
<name>A0ABU2X357_9ACTN</name>
<evidence type="ECO:0000256" key="8">
    <source>
        <dbReference type="ARBA" id="ARBA00022840"/>
    </source>
</evidence>
<dbReference type="PANTHER" id="PTHR11451:SF56">
    <property type="entry name" value="THREONINE--TRNA LIGASE 1"/>
    <property type="match status" value="1"/>
</dbReference>
<dbReference type="Pfam" id="PF03129">
    <property type="entry name" value="HGTP_anticodon"/>
    <property type="match status" value="1"/>
</dbReference>
<evidence type="ECO:0000256" key="11">
    <source>
        <dbReference type="ARBA" id="ARBA00049515"/>
    </source>
</evidence>
<dbReference type="GO" id="GO:0004829">
    <property type="term" value="F:threonine-tRNA ligase activity"/>
    <property type="evidence" value="ECO:0007669"/>
    <property type="project" value="UniProtKB-EC"/>
</dbReference>
<keyword evidence="3" id="KW-0963">Cytoplasm</keyword>
<evidence type="ECO:0000256" key="4">
    <source>
        <dbReference type="ARBA" id="ARBA00022598"/>
    </source>
</evidence>
<evidence type="ECO:0000256" key="5">
    <source>
        <dbReference type="ARBA" id="ARBA00022723"/>
    </source>
</evidence>
<dbReference type="PANTHER" id="PTHR11451">
    <property type="entry name" value="THREONINE-TRNA LIGASE"/>
    <property type="match status" value="1"/>
</dbReference>
<sequence>MIDHRRLGRELELFASDPLAGAGLPLWLPAGAAARHAVEEYVRELERRAGYRHVSTPPLGRRELFELSGHLGYFADDMFPPMALGADDELVLRPALCPHHALVFRARGRSYRELPLRIAELGGMYRAERSGVLGGLSRVRAISLNDAHNFCALEQVGEEVVEILRLIREAHAALGVRPAGFRLSLRGPGEKYVGDDAQWARAEELLRAALDGVEFTEAPGEAAFYGPKIDIQVRDAAGREFTLSTVQLDFDKPERFDLSYTDASGARRRPVMVHRSLVGSMERLFAYLIEVHEGAFPAWYAPVQLVVLPVGDDQAGAAARLARDALAAGLRVEVDGAGSLGSRIRDAARARVPYAAVVGPREAAEGAVSLRLRGGRALDPMPAADALRLIGAVVADRGPALLPAG</sequence>
<organism evidence="14 15">
    <name type="scientific">Micromonospora reichwaldensis</name>
    <dbReference type="NCBI Taxonomy" id="3075516"/>
    <lineage>
        <taxon>Bacteria</taxon>
        <taxon>Bacillati</taxon>
        <taxon>Actinomycetota</taxon>
        <taxon>Actinomycetes</taxon>
        <taxon>Micromonosporales</taxon>
        <taxon>Micromonosporaceae</taxon>
        <taxon>Micromonospora</taxon>
    </lineage>
</organism>
<evidence type="ECO:0000259" key="13">
    <source>
        <dbReference type="PROSITE" id="PS50862"/>
    </source>
</evidence>
<protein>
    <recommendedName>
        <fullName evidence="2 12">Threonine--tRNA ligase</fullName>
        <ecNumber evidence="2 12">6.1.1.3</ecNumber>
    </recommendedName>
</protein>
<keyword evidence="4 14" id="KW-0436">Ligase</keyword>
<dbReference type="RefSeq" id="WP_311414043.1">
    <property type="nucleotide sequence ID" value="NZ_JAVRFL010000036.1"/>
</dbReference>
<keyword evidence="8" id="KW-0067">ATP-binding</keyword>
<dbReference type="Proteomes" id="UP001180973">
    <property type="component" value="Unassembled WGS sequence"/>
</dbReference>